<dbReference type="InterPro" id="IPR040097">
    <property type="entry name" value="FAAL/FAAC"/>
</dbReference>
<keyword evidence="8" id="KW-0472">Membrane</keyword>
<dbReference type="PROSITE" id="PS50075">
    <property type="entry name" value="CARRIER"/>
    <property type="match status" value="1"/>
</dbReference>
<dbReference type="InterPro" id="IPR020806">
    <property type="entry name" value="PKS_PP-bd"/>
</dbReference>
<organism evidence="11 12">
    <name type="scientific">Uabimicrobium amorphum</name>
    <dbReference type="NCBI Taxonomy" id="2596890"/>
    <lineage>
        <taxon>Bacteria</taxon>
        <taxon>Pseudomonadati</taxon>
        <taxon>Planctomycetota</taxon>
        <taxon>Candidatus Uabimicrobiia</taxon>
        <taxon>Candidatus Uabimicrobiales</taxon>
        <taxon>Candidatus Uabimicrobiaceae</taxon>
        <taxon>Candidatus Uabimicrobium</taxon>
    </lineage>
</organism>
<feature type="transmembrane region" description="Helical" evidence="8">
    <location>
        <begin position="1916"/>
        <end position="1937"/>
    </location>
</feature>
<reference evidence="11 12" key="1">
    <citation type="submission" date="2019-08" db="EMBL/GenBank/DDBJ databases">
        <title>Complete genome sequence of Candidatus Uab amorphum.</title>
        <authorList>
            <person name="Shiratori T."/>
            <person name="Suzuki S."/>
            <person name="Kakizawa Y."/>
            <person name="Ishida K."/>
        </authorList>
    </citation>
    <scope>NUCLEOTIDE SEQUENCE [LARGE SCALE GENOMIC DNA]</scope>
    <source>
        <strain evidence="11 12">SRT547</strain>
    </source>
</reference>
<dbReference type="OrthoDB" id="219272at2"/>
<dbReference type="Gene3D" id="3.40.50.12780">
    <property type="entry name" value="N-terminal domain of ligase-like"/>
    <property type="match status" value="1"/>
</dbReference>
<dbReference type="InterPro" id="IPR045851">
    <property type="entry name" value="AMP-bd_C_sf"/>
</dbReference>
<dbReference type="CDD" id="cd05931">
    <property type="entry name" value="FAAL"/>
    <property type="match status" value="1"/>
</dbReference>
<dbReference type="Pfam" id="PF00155">
    <property type="entry name" value="Aminotran_1_2"/>
    <property type="match status" value="1"/>
</dbReference>
<dbReference type="Pfam" id="PF00109">
    <property type="entry name" value="ketoacyl-synt"/>
    <property type="match status" value="1"/>
</dbReference>
<dbReference type="InterPro" id="IPR014043">
    <property type="entry name" value="Acyl_transferase_dom"/>
</dbReference>
<keyword evidence="4" id="KW-0808">Transferase</keyword>
<dbReference type="Gene3D" id="3.40.47.10">
    <property type="match status" value="1"/>
</dbReference>
<dbReference type="Gene3D" id="1.10.1200.10">
    <property type="entry name" value="ACP-like"/>
    <property type="match status" value="2"/>
</dbReference>
<keyword evidence="6" id="KW-0443">Lipid metabolism</keyword>
<evidence type="ECO:0000313" key="12">
    <source>
        <dbReference type="Proteomes" id="UP000326354"/>
    </source>
</evidence>
<keyword evidence="3" id="KW-0597">Phosphoprotein</keyword>
<proteinExistence type="inferred from homology"/>
<evidence type="ECO:0000256" key="5">
    <source>
        <dbReference type="ARBA" id="ARBA00022832"/>
    </source>
</evidence>
<dbReference type="GO" id="GO:0006633">
    <property type="term" value="P:fatty acid biosynthetic process"/>
    <property type="evidence" value="ECO:0007669"/>
    <property type="project" value="InterPro"/>
</dbReference>
<dbReference type="CDD" id="cd00833">
    <property type="entry name" value="PKS"/>
    <property type="match status" value="1"/>
</dbReference>
<feature type="domain" description="Carrier" evidence="9">
    <location>
        <begin position="566"/>
        <end position="641"/>
    </location>
</feature>
<dbReference type="FunFam" id="3.40.50.12780:FF:000013">
    <property type="entry name" value="Long-chain-fatty-acid--AMP ligase FadD32"/>
    <property type="match status" value="1"/>
</dbReference>
<feature type="domain" description="Ketosynthase family 3 (KS3)" evidence="10">
    <location>
        <begin position="660"/>
        <end position="1068"/>
    </location>
</feature>
<evidence type="ECO:0000313" key="11">
    <source>
        <dbReference type="EMBL" id="BBM82279.1"/>
    </source>
</evidence>
<dbReference type="SUPFAM" id="SSF47336">
    <property type="entry name" value="ACP-like"/>
    <property type="match status" value="2"/>
</dbReference>
<dbReference type="SUPFAM" id="SSF55048">
    <property type="entry name" value="Probable ACP-binding domain of malonyl-CoA ACP transacylase"/>
    <property type="match status" value="1"/>
</dbReference>
<dbReference type="Gene3D" id="3.40.366.10">
    <property type="entry name" value="Malonyl-Coenzyme A Acyl Carrier Protein, domain 2"/>
    <property type="match status" value="1"/>
</dbReference>
<dbReference type="PROSITE" id="PS52004">
    <property type="entry name" value="KS3_2"/>
    <property type="match status" value="1"/>
</dbReference>
<evidence type="ECO:0000259" key="9">
    <source>
        <dbReference type="PROSITE" id="PS50075"/>
    </source>
</evidence>
<dbReference type="SMART" id="SM00823">
    <property type="entry name" value="PKS_PP"/>
    <property type="match status" value="1"/>
</dbReference>
<dbReference type="InterPro" id="IPR014031">
    <property type="entry name" value="Ketoacyl_synth_C"/>
</dbReference>
<dbReference type="InterPro" id="IPR018201">
    <property type="entry name" value="Ketoacyl_synth_AS"/>
</dbReference>
<dbReference type="SUPFAM" id="SSF53901">
    <property type="entry name" value="Thiolase-like"/>
    <property type="match status" value="1"/>
</dbReference>
<dbReference type="KEGG" id="uam:UABAM_00622"/>
<dbReference type="GO" id="GO:0030170">
    <property type="term" value="F:pyridoxal phosphate binding"/>
    <property type="evidence" value="ECO:0007669"/>
    <property type="project" value="InterPro"/>
</dbReference>
<dbReference type="Gene3D" id="3.30.70.3290">
    <property type="match status" value="1"/>
</dbReference>
<dbReference type="PANTHER" id="PTHR43775">
    <property type="entry name" value="FATTY ACID SYNTHASE"/>
    <property type="match status" value="1"/>
</dbReference>
<dbReference type="Pfam" id="PF22621">
    <property type="entry name" value="CurL-like_PKS_C"/>
    <property type="match status" value="1"/>
</dbReference>
<dbReference type="InterPro" id="IPR009081">
    <property type="entry name" value="PP-bd_ACP"/>
</dbReference>
<accession>A0A5S9II62</accession>
<dbReference type="Pfam" id="PF00698">
    <property type="entry name" value="Acyl_transf_1"/>
    <property type="match status" value="1"/>
</dbReference>
<dbReference type="SUPFAM" id="SSF56801">
    <property type="entry name" value="Acetyl-CoA synthetase-like"/>
    <property type="match status" value="1"/>
</dbReference>
<dbReference type="Pfam" id="PF00501">
    <property type="entry name" value="AMP-binding"/>
    <property type="match status" value="1"/>
</dbReference>
<protein>
    <submittedName>
        <fullName evidence="11">Polyketide synthase</fullName>
    </submittedName>
</protein>
<dbReference type="InterPro" id="IPR016035">
    <property type="entry name" value="Acyl_Trfase/lysoPLipase"/>
</dbReference>
<dbReference type="PANTHER" id="PTHR43775:SF37">
    <property type="entry name" value="SI:DKEY-61P9.11"/>
    <property type="match status" value="1"/>
</dbReference>
<dbReference type="SMART" id="SM00827">
    <property type="entry name" value="PKS_AT"/>
    <property type="match status" value="1"/>
</dbReference>
<keyword evidence="12" id="KW-1185">Reference proteome</keyword>
<keyword evidence="2" id="KW-0596">Phosphopantetheine</keyword>
<comment type="function">
    <text evidence="7">Involved in production of the polyketide antibiotic thailandamide.</text>
</comment>
<evidence type="ECO:0000256" key="2">
    <source>
        <dbReference type="ARBA" id="ARBA00022450"/>
    </source>
</evidence>
<dbReference type="Pfam" id="PF02801">
    <property type="entry name" value="Ketoacyl-synt_C"/>
    <property type="match status" value="1"/>
</dbReference>
<evidence type="ECO:0000256" key="7">
    <source>
        <dbReference type="ARBA" id="ARBA00054155"/>
    </source>
</evidence>
<gene>
    <name evidence="11" type="ORF">UABAM_00622</name>
</gene>
<dbReference type="RefSeq" id="WP_151966529.1">
    <property type="nucleotide sequence ID" value="NZ_AP019860.1"/>
</dbReference>
<dbReference type="GO" id="GO:0031177">
    <property type="term" value="F:phosphopantetheine binding"/>
    <property type="evidence" value="ECO:0007669"/>
    <property type="project" value="InterPro"/>
</dbReference>
<evidence type="ECO:0000256" key="4">
    <source>
        <dbReference type="ARBA" id="ARBA00022679"/>
    </source>
</evidence>
<dbReference type="GO" id="GO:0071766">
    <property type="term" value="P:Actinobacterium-type cell wall biogenesis"/>
    <property type="evidence" value="ECO:0007669"/>
    <property type="project" value="UniProtKB-ARBA"/>
</dbReference>
<keyword evidence="5" id="KW-0276">Fatty acid metabolism</keyword>
<dbReference type="SMART" id="SM00825">
    <property type="entry name" value="PKS_KS"/>
    <property type="match status" value="1"/>
</dbReference>
<dbReference type="InterPro" id="IPR016036">
    <property type="entry name" value="Malonyl_transacylase_ACP-bd"/>
</dbReference>
<dbReference type="Pfam" id="PF00550">
    <property type="entry name" value="PP-binding"/>
    <property type="match status" value="2"/>
</dbReference>
<dbReference type="InterPro" id="IPR004839">
    <property type="entry name" value="Aminotransferase_I/II_large"/>
</dbReference>
<evidence type="ECO:0000256" key="6">
    <source>
        <dbReference type="ARBA" id="ARBA00023098"/>
    </source>
</evidence>
<dbReference type="Gene3D" id="3.30.300.30">
    <property type="match status" value="1"/>
</dbReference>
<name>A0A5S9II62_UABAM</name>
<comment type="similarity">
    <text evidence="1">Belongs to the ATP-dependent AMP-binding enzyme family.</text>
</comment>
<evidence type="ECO:0000259" key="10">
    <source>
        <dbReference type="PROSITE" id="PS52004"/>
    </source>
</evidence>
<dbReference type="GO" id="GO:0004315">
    <property type="term" value="F:3-oxoacyl-[acyl-carrier-protein] synthase activity"/>
    <property type="evidence" value="ECO:0007669"/>
    <property type="project" value="InterPro"/>
</dbReference>
<dbReference type="FunFam" id="3.40.47.10:FF:000019">
    <property type="entry name" value="Polyketide synthase type I"/>
    <property type="match status" value="1"/>
</dbReference>
<dbReference type="InterPro" id="IPR025110">
    <property type="entry name" value="AMP-bd_C"/>
</dbReference>
<dbReference type="InterPro" id="IPR001227">
    <property type="entry name" value="Ac_transferase_dom_sf"/>
</dbReference>
<dbReference type="CDD" id="cd06454">
    <property type="entry name" value="KBL_like"/>
    <property type="match status" value="1"/>
</dbReference>
<dbReference type="PROSITE" id="PS00606">
    <property type="entry name" value="KS3_1"/>
    <property type="match status" value="1"/>
</dbReference>
<dbReference type="InterPro" id="IPR015422">
    <property type="entry name" value="PyrdxlP-dep_Trfase_small"/>
</dbReference>
<dbReference type="InterPro" id="IPR014030">
    <property type="entry name" value="Ketoacyl_synth_N"/>
</dbReference>
<evidence type="ECO:0000256" key="8">
    <source>
        <dbReference type="SAM" id="Phobius"/>
    </source>
</evidence>
<dbReference type="GO" id="GO:0004312">
    <property type="term" value="F:fatty acid synthase activity"/>
    <property type="evidence" value="ECO:0007669"/>
    <property type="project" value="TreeGrafter"/>
</dbReference>
<dbReference type="InterPro" id="IPR050091">
    <property type="entry name" value="PKS_NRPS_Biosynth_Enz"/>
</dbReference>
<dbReference type="InterPro" id="IPR015424">
    <property type="entry name" value="PyrdxlP-dep_Trfase"/>
</dbReference>
<dbReference type="Gene3D" id="3.90.1150.10">
    <property type="entry name" value="Aspartate Aminotransferase, domain 1"/>
    <property type="match status" value="1"/>
</dbReference>
<dbReference type="InterPro" id="IPR016039">
    <property type="entry name" value="Thiolase-like"/>
</dbReference>
<dbReference type="InterPro" id="IPR000873">
    <property type="entry name" value="AMP-dep_synth/lig_dom"/>
</dbReference>
<dbReference type="Proteomes" id="UP000326354">
    <property type="component" value="Chromosome"/>
</dbReference>
<dbReference type="EMBL" id="AP019860">
    <property type="protein sequence ID" value="BBM82279.1"/>
    <property type="molecule type" value="Genomic_DNA"/>
</dbReference>
<sequence length="2044" mass="228190">MTTTNIIDILFSRAQKTPRKTAFIFLEDGEQQETRLTYHELCLRVQSIAKSLSNYKNETALLLFPSGIDYICGFLGCLYAEVIAVPAYPPQPHRMKRTLPRLKSIIENSRSKIILTNSQHIQTINRVFNDTNIHISNPIAIDTIIIEKDLQNSPQIQADVAFLQYTSGSTGNPRGVMVTHNNIIHNASIEKDIFPKTEQDIGVSWLPMFHDMGLFTGIIHPIFNGYTQILMSPESFVQKPFRWLQAIYRYGGTTSYAPNFAYVMCVKKINAAQKKQISLKTWRIAANAAEPVRQKTMDDFYQAFKECEFSQQALSPAYGMAEATLIVSGGNPKEKYRRAHFLKDYRGQNATTQKQVISGGTPRGEVIIVHPQTMKECNEQHEGEIWIKNASVSPGYWNNSAANTEKFEQYTADTKKGPFFRSGDLGFIKDGELYITGRYKDMIIVRGSNFYPQDIEYVVEESDPSLRSGCGAAFSIEVDDEEHLVILQEINSTEFAYTDIIDKILQQVSSYYEIEVAAIVLIAPQTIPKTSSGKIQRSLCRTLFIEGKLTTLHSWKNPIIQTNSQKSAGEIEQWLIAKLQSWGIDTRIDSHAPFSRYGLGSSRLIELSGELQNWLNCTLNSTVMWEYPTIASLASFLSANNSSALEYRPISREATPTITQQPIAVVGMGCRFPGSNNVDEYWQFLMNGQNAIRKYPQQRFAAKSLSSFSGGFIDDVDQFDPVFWGIAPKEVPFIDPQQRILLEVTWQALESAGIPPKKIRGTDVGIFIGISSWDYSQLHMPLSSTINEHSLTGNALSIAANRISYLLDLHGPSMAIDTACSSSLTAIHIACQNLRNAECSMAIAGGVNVILSGSFHHALQHKNMLSPHFKCQTFSAEADGYVRGEGCGMVVLKRLDDAIRHQDNILAVIRGSAVNQDGQSNGLTAPNPHSQQHVVNRALRFANIRAQDIDYIETHGTGTPLGDPIEINALHEIYQQRNTPCFLGAVKANIGHLEAAAGVAGLIKTVLCIHHRRIPPQMYATNLNPLLQDALTTFTIPQQSEPWKNEKRCAGVSSLGFGGANAHIVLSNSATSSLPSSPREHEVFCVSARDKNALRQLLQKWQAYLQDTTDSLRDICYSANSGRNHFIYRWATTAKSCEDLHHKICDINTESICATQDNAQVSLLFTGQASTAPGMGQDLYENHQVFRTEIDACAQICKQYTDVSLVDLLTNADNDHYLQQDAVCAQLALFSFEVALFSLWQSWGIKPSWVMGHSLGEYAAAYVAGVFSLEDALKIIAVRAQLMKDLKDCGTMVAIEKPHEKITINEHISIAAINGPQNTVLSGSEQHLRDYLAHHPQLPYKWLQVTHGFHSPILDSILDSFEQQIAAITYHAPQINIVSNVTGQSATQMDASYWRKHLRETVRFSDGVQFLRQQGTNIFLEIGPRPVLSALVKKSIPHALSLYYHHKNSWRTLASTLRHLYRHGLHLQWSNIYRAHENNLVPIPHYSFHHSSYWLKSIGDSSTESVDSYSKMLGMIEQQNALIRDIHQSVSVKRDLRDVGGDLRDVNIGQDLQDGQDKYTLLIGAISEVSGFPVDEIYENDHFMENLGFDSLMIVNLQNKIMSLTPFKNIKIKDLATATTVGILYKQLTNDNPTPQKILVAKQNVSHEDSDFKNWPEYKSLQKSPFFPQGENPYRRIHESQHGITTTVNGKEVINFASYDYLSLTGESEIINDVQQTVALYGTSASASPLLMGDTPIHRQLENEIASFIGTHDAMVFPSGHATNVTAVGHLFSTEDLIIHDQLIHNSVAQGAILSGAKYRSFPHNDWQMLDKILTTIRHQYRRVLIAIEGVYSQDGDIAPLPQILEVKRKHRAWLLVDEAHSMGTLGKTGRGISEYFAIDPLEVDLWMSSISKALASCGGYLAGQSDLMRYLKFTVPGYIFAATISPANTMAALSAIRTIKKQPRRVAQLQENAALFLRLAKEAGLNTGPSQDSPVIPIILGSIEKCIHISQKLLEQGINVMPIGYPAVPKTQARLRFFVNTNHSTQQIQKTIEILIKLGEEYG</sequence>
<dbReference type="InterPro" id="IPR036736">
    <property type="entry name" value="ACP-like_sf"/>
</dbReference>
<keyword evidence="8" id="KW-0812">Transmembrane</keyword>
<dbReference type="SUPFAM" id="SSF53383">
    <property type="entry name" value="PLP-dependent transferases"/>
    <property type="match status" value="1"/>
</dbReference>
<evidence type="ECO:0000256" key="1">
    <source>
        <dbReference type="ARBA" id="ARBA00006432"/>
    </source>
</evidence>
<dbReference type="InterPro" id="IPR020841">
    <property type="entry name" value="PKS_Beta-ketoAc_synthase_dom"/>
</dbReference>
<dbReference type="InterPro" id="IPR042099">
    <property type="entry name" value="ANL_N_sf"/>
</dbReference>
<dbReference type="InterPro" id="IPR015421">
    <property type="entry name" value="PyrdxlP-dep_Trfase_major"/>
</dbReference>
<keyword evidence="8" id="KW-1133">Transmembrane helix</keyword>
<dbReference type="Pfam" id="PF23024">
    <property type="entry name" value="AMP-dom_DIP2-like"/>
    <property type="match status" value="1"/>
</dbReference>
<dbReference type="SUPFAM" id="SSF52151">
    <property type="entry name" value="FabD/lysophospholipase-like"/>
    <property type="match status" value="1"/>
</dbReference>
<evidence type="ECO:0000256" key="3">
    <source>
        <dbReference type="ARBA" id="ARBA00022553"/>
    </source>
</evidence>
<dbReference type="InterPro" id="IPR020845">
    <property type="entry name" value="AMP-binding_CS"/>
</dbReference>
<dbReference type="PROSITE" id="PS00455">
    <property type="entry name" value="AMP_BINDING"/>
    <property type="match status" value="1"/>
</dbReference>
<dbReference type="Gene3D" id="3.40.640.10">
    <property type="entry name" value="Type I PLP-dependent aspartate aminotransferase-like (Major domain)"/>
    <property type="match status" value="1"/>
</dbReference>